<dbReference type="PANTHER" id="PTHR32370">
    <property type="entry name" value="OS12G0117600 PROTEIN"/>
    <property type="match status" value="1"/>
</dbReference>
<dbReference type="Pfam" id="PF03000">
    <property type="entry name" value="NPH3"/>
    <property type="match status" value="1"/>
</dbReference>
<dbReference type="AlphaFoldDB" id="A0A2Z6P6S0"/>
<dbReference type="GO" id="GO:0016567">
    <property type="term" value="P:protein ubiquitination"/>
    <property type="evidence" value="ECO:0007669"/>
    <property type="project" value="UniProtKB-UniPathway"/>
</dbReference>
<proteinExistence type="inferred from homology"/>
<accession>A0A2Z6P6S0</accession>
<protein>
    <recommendedName>
        <fullName evidence="4">NPH3 domain-containing protein</fullName>
    </recommendedName>
</protein>
<reference evidence="6" key="1">
    <citation type="journal article" date="2017" name="Front. Plant Sci.">
        <title>Climate Clever Clovers: New Paradigm to Reduce the Environmental Footprint of Ruminants by Breeding Low Methanogenic Forages Utilizing Haplotype Variation.</title>
        <authorList>
            <person name="Kaur P."/>
            <person name="Appels R."/>
            <person name="Bayer P.E."/>
            <person name="Keeble-Gagnere G."/>
            <person name="Wang J."/>
            <person name="Hirakawa H."/>
            <person name="Shirasawa K."/>
            <person name="Vercoe P."/>
            <person name="Stefanova K."/>
            <person name="Durmic Z."/>
            <person name="Nichols P."/>
            <person name="Revell C."/>
            <person name="Isobe S.N."/>
            <person name="Edwards D."/>
            <person name="Erskine W."/>
        </authorList>
    </citation>
    <scope>NUCLEOTIDE SEQUENCE [LARGE SCALE GENOMIC DNA]</scope>
    <source>
        <strain evidence="6">cv. Daliak</strain>
    </source>
</reference>
<dbReference type="InterPro" id="IPR027356">
    <property type="entry name" value="NPH3_dom"/>
</dbReference>
<dbReference type="Proteomes" id="UP000242715">
    <property type="component" value="Unassembled WGS sequence"/>
</dbReference>
<evidence type="ECO:0000256" key="2">
    <source>
        <dbReference type="PROSITE-ProRule" id="PRU00982"/>
    </source>
</evidence>
<organism evidence="5 6">
    <name type="scientific">Trifolium subterraneum</name>
    <name type="common">Subterranean clover</name>
    <dbReference type="NCBI Taxonomy" id="3900"/>
    <lineage>
        <taxon>Eukaryota</taxon>
        <taxon>Viridiplantae</taxon>
        <taxon>Streptophyta</taxon>
        <taxon>Embryophyta</taxon>
        <taxon>Tracheophyta</taxon>
        <taxon>Spermatophyta</taxon>
        <taxon>Magnoliopsida</taxon>
        <taxon>eudicotyledons</taxon>
        <taxon>Gunneridae</taxon>
        <taxon>Pentapetalae</taxon>
        <taxon>rosids</taxon>
        <taxon>fabids</taxon>
        <taxon>Fabales</taxon>
        <taxon>Fabaceae</taxon>
        <taxon>Papilionoideae</taxon>
        <taxon>50 kb inversion clade</taxon>
        <taxon>NPAAA clade</taxon>
        <taxon>Hologalegina</taxon>
        <taxon>IRL clade</taxon>
        <taxon>Trifolieae</taxon>
        <taxon>Trifolium</taxon>
    </lineage>
</organism>
<feature type="coiled-coil region" evidence="3">
    <location>
        <begin position="182"/>
        <end position="209"/>
    </location>
</feature>
<keyword evidence="6" id="KW-1185">Reference proteome</keyword>
<feature type="domain" description="NPH3" evidence="4">
    <location>
        <begin position="1"/>
        <end position="147"/>
    </location>
</feature>
<dbReference type="InterPro" id="IPR043454">
    <property type="entry name" value="NPH3/RPT2-like"/>
</dbReference>
<evidence type="ECO:0000256" key="1">
    <source>
        <dbReference type="ARBA" id="ARBA00022786"/>
    </source>
</evidence>
<dbReference type="EMBL" id="DF975137">
    <property type="protein sequence ID" value="GAU51446.1"/>
    <property type="molecule type" value="Genomic_DNA"/>
</dbReference>
<evidence type="ECO:0000256" key="3">
    <source>
        <dbReference type="SAM" id="Coils"/>
    </source>
</evidence>
<comment type="similarity">
    <text evidence="2">Belongs to the NPH3 family.</text>
</comment>
<evidence type="ECO:0000259" key="4">
    <source>
        <dbReference type="PROSITE" id="PS51649"/>
    </source>
</evidence>
<gene>
    <name evidence="5" type="ORF">TSUD_12950</name>
</gene>
<dbReference type="OrthoDB" id="1080584at2759"/>
<keyword evidence="1" id="KW-0833">Ubl conjugation pathway</keyword>
<dbReference type="UniPathway" id="UPA00143"/>
<name>A0A2Z6P6S0_TRISU</name>
<evidence type="ECO:0000313" key="6">
    <source>
        <dbReference type="Proteomes" id="UP000242715"/>
    </source>
</evidence>
<keyword evidence="3" id="KW-0175">Coiled coil</keyword>
<dbReference type="PROSITE" id="PS51649">
    <property type="entry name" value="NPH3"/>
    <property type="match status" value="1"/>
</dbReference>
<sequence>MLEKATLDDLLVCGHDMGLYYDVSFVIRLIKLFVDINGNDVMKMKKVGGLIDKYLIEISPDQKLKISKFLEVAECLPDFARDCFDGVYRAIDIYLESHPMIAFEEGSRLCRCLNYNKLTFEVCKDLAKNPKIPPRIAMQALISQQTNIPISCEFTIVGSKSMSPSKINLCYQDNNDNFLEEKEDMSINLEKMQWRVRELEKLCKEMKVQMSKFTGHNV</sequence>
<evidence type="ECO:0000313" key="5">
    <source>
        <dbReference type="EMBL" id="GAU51446.1"/>
    </source>
</evidence>